<dbReference type="Gene3D" id="1.20.1260.100">
    <property type="entry name" value="TspO/MBR protein"/>
    <property type="match status" value="1"/>
</dbReference>
<keyword evidence="3" id="KW-1185">Reference proteome</keyword>
<accession>A0ABU7H325</accession>
<name>A0ABU7H325_9SPHI</name>
<keyword evidence="1" id="KW-1133">Transmembrane helix</keyword>
<sequence length="258" mass="28816">MNLKLSVLNGFALVFTIVMNYLSNTGVLNGNTMGIVSAKYSNYFTPAGYAFSIWGLIYIGLLGFVIYSGRGLFNKSKNNTISTKIGWWFVLSCIANSLWVVAWLYEYMAVSVVIMIFLLFTILRIVVKFDDQTQKHTLAIRLFVLWPFSIYAGWISVALIANIAAWLTSIGFEGWGISAINWTILMILIGGVVNIFMILRRYLVFFGLVGVWAFLAISVANRSVIEASNIVMVSNVVAILLLITSLVIIYSKKNTIIK</sequence>
<evidence type="ECO:0008006" key="4">
    <source>
        <dbReference type="Google" id="ProtNLM"/>
    </source>
</evidence>
<dbReference type="InterPro" id="IPR038330">
    <property type="entry name" value="TspO/MBR-related_sf"/>
</dbReference>
<evidence type="ECO:0000313" key="3">
    <source>
        <dbReference type="Proteomes" id="UP001337681"/>
    </source>
</evidence>
<keyword evidence="1" id="KW-0812">Transmembrane</keyword>
<feature type="transmembrane region" description="Helical" evidence="1">
    <location>
        <begin position="203"/>
        <end position="224"/>
    </location>
</feature>
<reference evidence="2 3" key="1">
    <citation type="submission" date="2024-01" db="EMBL/GenBank/DDBJ databases">
        <title>Pedobacter sp. nov., isolated from oil-contaminated soil.</title>
        <authorList>
            <person name="Le N.T.T."/>
        </authorList>
    </citation>
    <scope>NUCLEOTIDE SEQUENCE [LARGE SCALE GENOMIC DNA]</scope>
    <source>
        <strain evidence="2 3">VNH31</strain>
    </source>
</reference>
<dbReference type="RefSeq" id="WP_330146620.1">
    <property type="nucleotide sequence ID" value="NZ_JAZDQU010000002.1"/>
</dbReference>
<dbReference type="PANTHER" id="PTHR33802">
    <property type="entry name" value="SI:CH211-161H7.5-RELATED"/>
    <property type="match status" value="1"/>
</dbReference>
<feature type="transmembrane region" description="Helical" evidence="1">
    <location>
        <begin position="85"/>
        <end position="102"/>
    </location>
</feature>
<protein>
    <recommendedName>
        <fullName evidence="4">Tryptophan-rich sensory protein</fullName>
    </recommendedName>
</protein>
<comment type="caution">
    <text evidence="2">The sequence shown here is derived from an EMBL/GenBank/DDBJ whole genome shotgun (WGS) entry which is preliminary data.</text>
</comment>
<feature type="transmembrane region" description="Helical" evidence="1">
    <location>
        <begin position="108"/>
        <end position="127"/>
    </location>
</feature>
<proteinExistence type="predicted"/>
<dbReference type="EMBL" id="JAZDQU010000002">
    <property type="protein sequence ID" value="MEE1885725.1"/>
    <property type="molecule type" value="Genomic_DNA"/>
</dbReference>
<gene>
    <name evidence="2" type="ORF">VRU49_09885</name>
</gene>
<feature type="transmembrane region" description="Helical" evidence="1">
    <location>
        <begin position="230"/>
        <end position="250"/>
    </location>
</feature>
<evidence type="ECO:0000256" key="1">
    <source>
        <dbReference type="SAM" id="Phobius"/>
    </source>
</evidence>
<evidence type="ECO:0000313" key="2">
    <source>
        <dbReference type="EMBL" id="MEE1885725.1"/>
    </source>
</evidence>
<feature type="transmembrane region" description="Helical" evidence="1">
    <location>
        <begin position="139"/>
        <end position="167"/>
    </location>
</feature>
<organism evidence="2 3">
    <name type="scientific">Pedobacter flavus</name>
    <dbReference type="NCBI Taxonomy" id="3113906"/>
    <lineage>
        <taxon>Bacteria</taxon>
        <taxon>Pseudomonadati</taxon>
        <taxon>Bacteroidota</taxon>
        <taxon>Sphingobacteriia</taxon>
        <taxon>Sphingobacteriales</taxon>
        <taxon>Sphingobacteriaceae</taxon>
        <taxon>Pedobacter</taxon>
    </lineage>
</organism>
<feature type="transmembrane region" description="Helical" evidence="1">
    <location>
        <begin position="48"/>
        <end position="73"/>
    </location>
</feature>
<dbReference type="PANTHER" id="PTHR33802:SF1">
    <property type="entry name" value="XK-RELATED PROTEIN"/>
    <property type="match status" value="1"/>
</dbReference>
<keyword evidence="1" id="KW-0472">Membrane</keyword>
<feature type="transmembrane region" description="Helical" evidence="1">
    <location>
        <begin position="7"/>
        <end position="28"/>
    </location>
</feature>
<feature type="transmembrane region" description="Helical" evidence="1">
    <location>
        <begin position="179"/>
        <end position="196"/>
    </location>
</feature>
<dbReference type="Proteomes" id="UP001337681">
    <property type="component" value="Unassembled WGS sequence"/>
</dbReference>